<comment type="caution">
    <text evidence="1">The sequence shown here is derived from an EMBL/GenBank/DDBJ whole genome shotgun (WGS) entry which is preliminary data.</text>
</comment>
<name>A0A934VN93_9BACT</name>
<sequence>MFFDVHEEFDFEVFLSRAVDFVRADRPQTHMEIDILREWAKRDAVASWEFVEESFSEGKVVRWGAVLREREEIQGKEQTSSQAAELLTTLPAEKLSAALSASYRWKEILDAVPDRETRLNYLSQLSRSNFPGLNDPFADTWAEYARHAGWDVQAFAAEMKARQNEITE</sequence>
<gene>
    <name evidence="1" type="ORF">JIN78_11995</name>
</gene>
<proteinExistence type="predicted"/>
<reference evidence="1" key="1">
    <citation type="submission" date="2021-01" db="EMBL/GenBank/DDBJ databases">
        <title>Modified the classification status of verrucomicrobia.</title>
        <authorList>
            <person name="Feng X."/>
        </authorList>
    </citation>
    <scope>NUCLEOTIDE SEQUENCE</scope>
    <source>
        <strain evidence="1">KCTC 12986</strain>
    </source>
</reference>
<dbReference type="AlphaFoldDB" id="A0A934VN93"/>
<evidence type="ECO:0000313" key="1">
    <source>
        <dbReference type="EMBL" id="MBK1834785.1"/>
    </source>
</evidence>
<accession>A0A934VN93</accession>
<dbReference type="Proteomes" id="UP000604083">
    <property type="component" value="Unassembled WGS sequence"/>
</dbReference>
<dbReference type="EMBL" id="JAENIO010000032">
    <property type="protein sequence ID" value="MBK1834785.1"/>
    <property type="molecule type" value="Genomic_DNA"/>
</dbReference>
<evidence type="ECO:0000313" key="2">
    <source>
        <dbReference type="Proteomes" id="UP000604083"/>
    </source>
</evidence>
<organism evidence="1 2">
    <name type="scientific">Roseibacillus ishigakijimensis</name>
    <dbReference type="NCBI Taxonomy" id="454146"/>
    <lineage>
        <taxon>Bacteria</taxon>
        <taxon>Pseudomonadati</taxon>
        <taxon>Verrucomicrobiota</taxon>
        <taxon>Verrucomicrobiia</taxon>
        <taxon>Verrucomicrobiales</taxon>
        <taxon>Verrucomicrobiaceae</taxon>
        <taxon>Roseibacillus</taxon>
    </lineage>
</organism>
<keyword evidence="2" id="KW-1185">Reference proteome</keyword>
<protein>
    <submittedName>
        <fullName evidence="1">Uncharacterized protein</fullName>
    </submittedName>
</protein>